<dbReference type="GO" id="GO:0003677">
    <property type="term" value="F:DNA binding"/>
    <property type="evidence" value="ECO:0007669"/>
    <property type="project" value="UniProtKB-KW"/>
</dbReference>
<dbReference type="AlphaFoldDB" id="A0A7W4YK05"/>
<protein>
    <submittedName>
        <fullName evidence="5">DNA-binding MarR family transcriptional regulator</fullName>
    </submittedName>
</protein>
<feature type="domain" description="HTH marR-type" evidence="4">
    <location>
        <begin position="10"/>
        <end position="142"/>
    </location>
</feature>
<dbReference type="Gene3D" id="1.10.10.10">
    <property type="entry name" value="Winged helix-like DNA-binding domain superfamily/Winged helix DNA-binding domain"/>
    <property type="match status" value="1"/>
</dbReference>
<dbReference type="SMART" id="SM00347">
    <property type="entry name" value="HTH_MARR"/>
    <property type="match status" value="1"/>
</dbReference>
<dbReference type="PANTHER" id="PTHR33164:SF89">
    <property type="entry name" value="MARR FAMILY REGULATORY PROTEIN"/>
    <property type="match status" value="1"/>
</dbReference>
<proteinExistence type="predicted"/>
<evidence type="ECO:0000256" key="3">
    <source>
        <dbReference type="ARBA" id="ARBA00023163"/>
    </source>
</evidence>
<keyword evidence="2 5" id="KW-0238">DNA-binding</keyword>
<dbReference type="SUPFAM" id="SSF46785">
    <property type="entry name" value="Winged helix' DNA-binding domain"/>
    <property type="match status" value="1"/>
</dbReference>
<evidence type="ECO:0000259" key="4">
    <source>
        <dbReference type="PROSITE" id="PS50995"/>
    </source>
</evidence>
<evidence type="ECO:0000256" key="1">
    <source>
        <dbReference type="ARBA" id="ARBA00023015"/>
    </source>
</evidence>
<accession>A0A7W4YK05</accession>
<dbReference type="InterPro" id="IPR000835">
    <property type="entry name" value="HTH_MarR-typ"/>
</dbReference>
<dbReference type="GO" id="GO:0003700">
    <property type="term" value="F:DNA-binding transcription factor activity"/>
    <property type="evidence" value="ECO:0007669"/>
    <property type="project" value="InterPro"/>
</dbReference>
<dbReference type="Pfam" id="PF12802">
    <property type="entry name" value="MarR_2"/>
    <property type="match status" value="1"/>
</dbReference>
<keyword evidence="1" id="KW-0805">Transcription regulation</keyword>
<dbReference type="Proteomes" id="UP000538196">
    <property type="component" value="Unassembled WGS sequence"/>
</dbReference>
<organism evidence="5 6">
    <name type="scientific">Leifsonia aquatica</name>
    <name type="common">Corynebacterium aquaticum</name>
    <dbReference type="NCBI Taxonomy" id="144185"/>
    <lineage>
        <taxon>Bacteria</taxon>
        <taxon>Bacillati</taxon>
        <taxon>Actinomycetota</taxon>
        <taxon>Actinomycetes</taxon>
        <taxon>Micrococcales</taxon>
        <taxon>Microbacteriaceae</taxon>
        <taxon>Leifsonia</taxon>
    </lineage>
</organism>
<dbReference type="InterPro" id="IPR036388">
    <property type="entry name" value="WH-like_DNA-bd_sf"/>
</dbReference>
<dbReference type="RefSeq" id="WP_021764620.1">
    <property type="nucleotide sequence ID" value="NZ_JACHVP010000004.1"/>
</dbReference>
<keyword evidence="3" id="KW-0804">Transcription</keyword>
<dbReference type="PANTHER" id="PTHR33164">
    <property type="entry name" value="TRANSCRIPTIONAL REGULATOR, MARR FAMILY"/>
    <property type="match status" value="1"/>
</dbReference>
<evidence type="ECO:0000313" key="6">
    <source>
        <dbReference type="Proteomes" id="UP000538196"/>
    </source>
</evidence>
<dbReference type="InterPro" id="IPR023187">
    <property type="entry name" value="Tscrpt_reg_MarR-type_CS"/>
</dbReference>
<dbReference type="InterPro" id="IPR036390">
    <property type="entry name" value="WH_DNA-bd_sf"/>
</dbReference>
<evidence type="ECO:0000313" key="5">
    <source>
        <dbReference type="EMBL" id="MBB2968646.1"/>
    </source>
</evidence>
<dbReference type="PRINTS" id="PR00598">
    <property type="entry name" value="HTHMARR"/>
</dbReference>
<dbReference type="PROSITE" id="PS50995">
    <property type="entry name" value="HTH_MARR_2"/>
    <property type="match status" value="1"/>
</dbReference>
<comment type="caution">
    <text evidence="5">The sequence shown here is derived from an EMBL/GenBank/DDBJ whole genome shotgun (WGS) entry which is preliminary data.</text>
</comment>
<reference evidence="5 6" key="1">
    <citation type="submission" date="2020-08" db="EMBL/GenBank/DDBJ databases">
        <title>Sequencing the genomes of 1000 actinobacteria strains.</title>
        <authorList>
            <person name="Klenk H.-P."/>
        </authorList>
    </citation>
    <scope>NUCLEOTIDE SEQUENCE [LARGE SCALE GENOMIC DNA]</scope>
    <source>
        <strain evidence="5 6">DSM 20146</strain>
    </source>
</reference>
<gene>
    <name evidence="5" type="ORF">FHX33_003422</name>
</gene>
<name>A0A7W4YK05_LEIAQ</name>
<sequence length="163" mass="17437">MPPADIPALETRASFLLSQLGLQSAQRFTAALAPLGITPNRFGVLAHLSHQEGRTQQELATALGLHRNSMVGMIDDLEARGLVERRRHPDDRRAYAIHLTPAAREVLVAGDALADELERTTLAALDEAERTTLIATLTKLAATSGYPAGVHPGLDAPGRSTPH</sequence>
<keyword evidence="6" id="KW-1185">Reference proteome</keyword>
<dbReference type="PROSITE" id="PS01117">
    <property type="entry name" value="HTH_MARR_1"/>
    <property type="match status" value="1"/>
</dbReference>
<dbReference type="InterPro" id="IPR039422">
    <property type="entry name" value="MarR/SlyA-like"/>
</dbReference>
<evidence type="ECO:0000256" key="2">
    <source>
        <dbReference type="ARBA" id="ARBA00023125"/>
    </source>
</evidence>
<dbReference type="GO" id="GO:0006950">
    <property type="term" value="P:response to stress"/>
    <property type="evidence" value="ECO:0007669"/>
    <property type="project" value="TreeGrafter"/>
</dbReference>
<dbReference type="EMBL" id="JACHVP010000004">
    <property type="protein sequence ID" value="MBB2968646.1"/>
    <property type="molecule type" value="Genomic_DNA"/>
</dbReference>